<keyword evidence="9" id="KW-1185">Reference proteome</keyword>
<dbReference type="RefSeq" id="XP_007819446.2">
    <property type="nucleotide sequence ID" value="XM_007821255.2"/>
</dbReference>
<dbReference type="AlphaFoldDB" id="E9ETA8"/>
<keyword evidence="3" id="KW-0805">Transcription regulation</keyword>
<dbReference type="EMBL" id="ADNJ02000004">
    <property type="protein sequence ID" value="EFZ02028.2"/>
    <property type="molecule type" value="Genomic_DNA"/>
</dbReference>
<name>E9ETA8_METRA</name>
<evidence type="ECO:0000256" key="6">
    <source>
        <dbReference type="SAM" id="MobiDB-lite"/>
    </source>
</evidence>
<gene>
    <name evidence="8" type="ORF">MAA_03257</name>
</gene>
<feature type="compositionally biased region" description="Polar residues" evidence="6">
    <location>
        <begin position="47"/>
        <end position="70"/>
    </location>
</feature>
<sequence>MPTLWLVTLSHNLQNIMSSSAASLTPEPSVRVASGRLISMLADSRARTQLSTSKDSSRDYSGQRATQPCSNGPPTPEGSAASEGAPTKGSLGPRIWTGTHFLPRFVRAADVPGEGMCYFYDDGSHCKTVIDGEVVNANWGVTKAGKPRKRLAIACITCRQGAKDGGIVETERRETLNQWTNVSSFTAGCSAATFSRNGLLQQPSPETGYSNKRLKIGSDAYATNGEPSVATTQPMDHSKSSLSIQQSSSELPRIPDDVLHRAWRTDPYVSNPQSISTVLSQFFGHIDNAIVIRFLPEDIFKSWVASSAHRKSPDDMMLLYSILAIGVVLSGGPRDTAFEYAQVAHYAHKRLFATQRSATGAYLQLNEEIDRSKDADLAVYPFGMTRKCYAETRRRTLWSLFMLERLSPLFPKRPTMIHAEDIHIRLPSDSESFERQLDARMLMFNPYESSFNNFNEKSSDITSHLVEIVHVWSSCQSIIHRLASRPNGSNAEGLQVRTLTKRIHDWHSALPSRLSFGASNLELAAFSGKVGSFLTMHLLCHHALIQLNRYHLSVGKLSAEYRSSQLQECLDSARNIIDVMGCLDRFLRIRPTILSTPSPAMAITVTTAMDVLTLSGPPSVMNDVIDCMRIAKAAVNSSANIWEHAQTAQMALDQRLQKLYIIRGRGSRESSANDFCVTNFASDGTKPDHGQILRRLDQTYPIGMDVVYCSQ</sequence>
<feature type="region of interest" description="Disordered" evidence="6">
    <location>
        <begin position="44"/>
        <end position="93"/>
    </location>
</feature>
<dbReference type="InterPro" id="IPR050815">
    <property type="entry name" value="TF_fung"/>
</dbReference>
<dbReference type="PANTHER" id="PTHR47338:SF11">
    <property type="entry name" value="ZN(II)2CYS6 TRANSCRIPTION FACTOR (EUROFUNG)"/>
    <property type="match status" value="1"/>
</dbReference>
<evidence type="ECO:0000313" key="8">
    <source>
        <dbReference type="EMBL" id="EFZ02028.2"/>
    </source>
</evidence>
<accession>E9ETA8</accession>
<reference evidence="8 9" key="2">
    <citation type="journal article" date="2014" name="Proc. Natl. Acad. Sci. U.S.A.">
        <title>Trajectory and genomic determinants of fungal-pathogen speciation and host adaptation.</title>
        <authorList>
            <person name="Hu X."/>
            <person name="Xiao G."/>
            <person name="Zheng P."/>
            <person name="Shang Y."/>
            <person name="Su Y."/>
            <person name="Zhang X."/>
            <person name="Liu X."/>
            <person name="Zhan S."/>
            <person name="St Leger R.J."/>
            <person name="Wang C."/>
        </authorList>
    </citation>
    <scope>GENOME REANNOTATION</scope>
    <source>
        <strain evidence="9">ARSEF 23 / ATCC MYA-3075</strain>
    </source>
</reference>
<evidence type="ECO:0000259" key="7">
    <source>
        <dbReference type="Pfam" id="PF04082"/>
    </source>
</evidence>
<feature type="domain" description="Xylanolytic transcriptional activator regulatory" evidence="7">
    <location>
        <begin position="389"/>
        <end position="507"/>
    </location>
</feature>
<evidence type="ECO:0000256" key="5">
    <source>
        <dbReference type="ARBA" id="ARBA00023242"/>
    </source>
</evidence>
<dbReference type="GO" id="GO:0005634">
    <property type="term" value="C:nucleus"/>
    <property type="evidence" value="ECO:0007669"/>
    <property type="project" value="UniProtKB-SubCell"/>
</dbReference>
<dbReference type="PANTHER" id="PTHR47338">
    <property type="entry name" value="ZN(II)2CYS6 TRANSCRIPTION FACTOR (EUROFUNG)-RELATED"/>
    <property type="match status" value="1"/>
</dbReference>
<dbReference type="OrthoDB" id="5426798at2759"/>
<dbReference type="CDD" id="cd12148">
    <property type="entry name" value="fungal_TF_MHR"/>
    <property type="match status" value="1"/>
</dbReference>
<evidence type="ECO:0000256" key="4">
    <source>
        <dbReference type="ARBA" id="ARBA00023163"/>
    </source>
</evidence>
<dbReference type="GO" id="GO:0008270">
    <property type="term" value="F:zinc ion binding"/>
    <property type="evidence" value="ECO:0007669"/>
    <property type="project" value="InterPro"/>
</dbReference>
<dbReference type="Proteomes" id="UP000002498">
    <property type="component" value="Unassembled WGS sequence"/>
</dbReference>
<dbReference type="KEGG" id="maj:MAA_03257"/>
<keyword evidence="4" id="KW-0804">Transcription</keyword>
<reference evidence="8 9" key="1">
    <citation type="journal article" date="2011" name="PLoS Genet.">
        <title>Genome sequencing and comparative transcriptomics of the model entomopathogenic fungi Metarhizium anisopliae and M. acridum.</title>
        <authorList>
            <person name="Gao Q."/>
            <person name="Jin K."/>
            <person name="Ying S.H."/>
            <person name="Zhang Y."/>
            <person name="Xiao G."/>
            <person name="Shang Y."/>
            <person name="Duan Z."/>
            <person name="Hu X."/>
            <person name="Xie X.Q."/>
            <person name="Zhou G."/>
            <person name="Peng G."/>
            <person name="Luo Z."/>
            <person name="Huang W."/>
            <person name="Wang B."/>
            <person name="Fang W."/>
            <person name="Wang S."/>
            <person name="Zhong Y."/>
            <person name="Ma L.J."/>
            <person name="St Leger R.J."/>
            <person name="Zhao G.P."/>
            <person name="Pei Y."/>
            <person name="Feng M.G."/>
            <person name="Xia Y."/>
            <person name="Wang C."/>
        </authorList>
    </citation>
    <scope>NUCLEOTIDE SEQUENCE [LARGE SCALE GENOMIC DNA]</scope>
    <source>
        <strain evidence="9">ARSEF 23 / ATCC MYA-3075</strain>
    </source>
</reference>
<dbReference type="Pfam" id="PF04082">
    <property type="entry name" value="Fungal_trans"/>
    <property type="match status" value="1"/>
</dbReference>
<dbReference type="InterPro" id="IPR007219">
    <property type="entry name" value="XnlR_reg_dom"/>
</dbReference>
<comment type="caution">
    <text evidence="8">The sequence shown here is derived from an EMBL/GenBank/DDBJ whole genome shotgun (WGS) entry which is preliminary data.</text>
</comment>
<keyword evidence="5" id="KW-0539">Nucleus</keyword>
<keyword evidence="2" id="KW-0479">Metal-binding</keyword>
<comment type="subcellular location">
    <subcellularLocation>
        <location evidence="1">Nucleus</location>
    </subcellularLocation>
</comment>
<evidence type="ECO:0000256" key="3">
    <source>
        <dbReference type="ARBA" id="ARBA00023015"/>
    </source>
</evidence>
<dbReference type="GO" id="GO:0003677">
    <property type="term" value="F:DNA binding"/>
    <property type="evidence" value="ECO:0007669"/>
    <property type="project" value="InterPro"/>
</dbReference>
<organism evidence="8 9">
    <name type="scientific">Metarhizium robertsii (strain ARSEF 23 / ATCC MYA-3075)</name>
    <name type="common">Metarhizium anisopliae (strain ARSEF 23)</name>
    <dbReference type="NCBI Taxonomy" id="655844"/>
    <lineage>
        <taxon>Eukaryota</taxon>
        <taxon>Fungi</taxon>
        <taxon>Dikarya</taxon>
        <taxon>Ascomycota</taxon>
        <taxon>Pezizomycotina</taxon>
        <taxon>Sordariomycetes</taxon>
        <taxon>Hypocreomycetidae</taxon>
        <taxon>Hypocreales</taxon>
        <taxon>Clavicipitaceae</taxon>
        <taxon>Metarhizium</taxon>
    </lineage>
</organism>
<evidence type="ECO:0000313" key="9">
    <source>
        <dbReference type="Proteomes" id="UP000002498"/>
    </source>
</evidence>
<evidence type="ECO:0000256" key="1">
    <source>
        <dbReference type="ARBA" id="ARBA00004123"/>
    </source>
</evidence>
<dbReference type="GO" id="GO:0006351">
    <property type="term" value="P:DNA-templated transcription"/>
    <property type="evidence" value="ECO:0007669"/>
    <property type="project" value="InterPro"/>
</dbReference>
<protein>
    <submittedName>
        <fullName evidence="8">N-terminal binuclear Zn cluster-containing/DNA binding domain-containing protein</fullName>
    </submittedName>
</protein>
<dbReference type="GeneID" id="19257543"/>
<proteinExistence type="predicted"/>
<dbReference type="GO" id="GO:0000981">
    <property type="term" value="F:DNA-binding transcription factor activity, RNA polymerase II-specific"/>
    <property type="evidence" value="ECO:0007669"/>
    <property type="project" value="InterPro"/>
</dbReference>
<evidence type="ECO:0000256" key="2">
    <source>
        <dbReference type="ARBA" id="ARBA00022723"/>
    </source>
</evidence>
<dbReference type="HOGENOM" id="CLU_008335_1_0_1"/>